<protein>
    <recommendedName>
        <fullName evidence="3">peptidylprolyl isomerase</fullName>
        <ecNumber evidence="3">5.2.1.8</ecNumber>
    </recommendedName>
</protein>
<dbReference type="Pfam" id="PF05697">
    <property type="entry name" value="Trigger_N"/>
    <property type="match status" value="1"/>
</dbReference>
<reference evidence="9" key="1">
    <citation type="journal article" date="2023" name="Plant J.">
        <title>The genome of the king protea, Protea cynaroides.</title>
        <authorList>
            <person name="Chang J."/>
            <person name="Duong T.A."/>
            <person name="Schoeman C."/>
            <person name="Ma X."/>
            <person name="Roodt D."/>
            <person name="Barker N."/>
            <person name="Li Z."/>
            <person name="Van de Peer Y."/>
            <person name="Mizrachi E."/>
        </authorList>
    </citation>
    <scope>NUCLEOTIDE SEQUENCE</scope>
    <source>
        <tissue evidence="9">Young leaves</tissue>
    </source>
</reference>
<dbReference type="PANTHER" id="PTHR30560">
    <property type="entry name" value="TRIGGER FACTOR CHAPERONE AND PEPTIDYL-PROLYL CIS/TRANS ISOMERASE"/>
    <property type="match status" value="1"/>
</dbReference>
<keyword evidence="4" id="KW-0697">Rotamase</keyword>
<gene>
    <name evidence="9" type="ORF">NE237_012846</name>
</gene>
<name>A0A9Q0H0K1_9MAGN</name>
<comment type="similarity">
    <text evidence="2">Belongs to the FKBP-type PPIase family. Tig subfamily.</text>
</comment>
<dbReference type="GO" id="GO:0043335">
    <property type="term" value="P:protein unfolding"/>
    <property type="evidence" value="ECO:0007669"/>
    <property type="project" value="TreeGrafter"/>
</dbReference>
<feature type="domain" description="Trigger factor ribosome-binding bacterial" evidence="8">
    <location>
        <begin position="84"/>
        <end position="206"/>
    </location>
</feature>
<comment type="caution">
    <text evidence="9">The sequence shown here is derived from an EMBL/GenBank/DDBJ whole genome shotgun (WGS) entry which is preliminary data.</text>
</comment>
<evidence type="ECO:0000259" key="8">
    <source>
        <dbReference type="Pfam" id="PF05697"/>
    </source>
</evidence>
<dbReference type="InterPro" id="IPR005215">
    <property type="entry name" value="Trig_fac"/>
</dbReference>
<comment type="function">
    <text evidence="7">Involved in protein export. Acts as a chaperone by maintaining the newly synthesized protein in an open conformation. Functions as a peptidyl-prolyl cis-trans isomerase.</text>
</comment>
<keyword evidence="5" id="KW-0143">Chaperone</keyword>
<dbReference type="GO" id="GO:0003755">
    <property type="term" value="F:peptidyl-prolyl cis-trans isomerase activity"/>
    <property type="evidence" value="ECO:0007669"/>
    <property type="project" value="UniProtKB-KW"/>
</dbReference>
<evidence type="ECO:0000256" key="3">
    <source>
        <dbReference type="ARBA" id="ARBA00013194"/>
    </source>
</evidence>
<dbReference type="AlphaFoldDB" id="A0A9Q0H0K1"/>
<dbReference type="InterPro" id="IPR036611">
    <property type="entry name" value="Trigger_fac_ribosome-bd_sf"/>
</dbReference>
<evidence type="ECO:0000313" key="9">
    <source>
        <dbReference type="EMBL" id="KAJ4956063.1"/>
    </source>
</evidence>
<accession>A0A9Q0H0K1</accession>
<dbReference type="GO" id="GO:0043022">
    <property type="term" value="F:ribosome binding"/>
    <property type="evidence" value="ECO:0007669"/>
    <property type="project" value="TreeGrafter"/>
</dbReference>
<organism evidence="9 10">
    <name type="scientific">Protea cynaroides</name>
    <dbReference type="NCBI Taxonomy" id="273540"/>
    <lineage>
        <taxon>Eukaryota</taxon>
        <taxon>Viridiplantae</taxon>
        <taxon>Streptophyta</taxon>
        <taxon>Embryophyta</taxon>
        <taxon>Tracheophyta</taxon>
        <taxon>Spermatophyta</taxon>
        <taxon>Magnoliopsida</taxon>
        <taxon>Proteales</taxon>
        <taxon>Proteaceae</taxon>
        <taxon>Protea</taxon>
    </lineage>
</organism>
<dbReference type="OrthoDB" id="1881930at2759"/>
<evidence type="ECO:0000256" key="5">
    <source>
        <dbReference type="ARBA" id="ARBA00023186"/>
    </source>
</evidence>
<dbReference type="GO" id="GO:0044183">
    <property type="term" value="F:protein folding chaperone"/>
    <property type="evidence" value="ECO:0007669"/>
    <property type="project" value="TreeGrafter"/>
</dbReference>
<dbReference type="GO" id="GO:0015031">
    <property type="term" value="P:protein transport"/>
    <property type="evidence" value="ECO:0007669"/>
    <property type="project" value="InterPro"/>
</dbReference>
<evidence type="ECO:0000313" key="10">
    <source>
        <dbReference type="Proteomes" id="UP001141806"/>
    </source>
</evidence>
<evidence type="ECO:0000256" key="6">
    <source>
        <dbReference type="ARBA" id="ARBA00023235"/>
    </source>
</evidence>
<dbReference type="Proteomes" id="UP001141806">
    <property type="component" value="Unassembled WGS sequence"/>
</dbReference>
<dbReference type="InterPro" id="IPR008881">
    <property type="entry name" value="Trigger_fac_ribosome-bd_bac"/>
</dbReference>
<dbReference type="GO" id="GO:0051083">
    <property type="term" value="P:'de novo' cotranslational protein folding"/>
    <property type="evidence" value="ECO:0007669"/>
    <property type="project" value="TreeGrafter"/>
</dbReference>
<dbReference type="PANTHER" id="PTHR30560:SF5">
    <property type="entry name" value="OS09G0515400 PROTEIN"/>
    <property type="match status" value="1"/>
</dbReference>
<dbReference type="EC" id="5.2.1.8" evidence="3"/>
<keyword evidence="6" id="KW-0413">Isomerase</keyword>
<sequence length="211" mass="23217">MELAVRAFSFGSLNPKTICHKQIMEIGVSSCFPRRSSCFLGMTGIIPEYYSRKTCRFSAFACAVSAGLENVRVSASPFEDFSVTTSTTSKATELQIKVDVSGTKTQAIFDDVFSKMVVAAQPIPGFRRAKGGKTPNIPKDVLLHILGHSKVYMEVIKKIINSTVADYVEKKGLKVTSDLRVHQSFEELESTFEPGEAFGFDAVIQLQETNL</sequence>
<comment type="catalytic activity">
    <reaction evidence="1">
        <text>[protein]-peptidylproline (omega=180) = [protein]-peptidylproline (omega=0)</text>
        <dbReference type="Rhea" id="RHEA:16237"/>
        <dbReference type="Rhea" id="RHEA-COMP:10747"/>
        <dbReference type="Rhea" id="RHEA-COMP:10748"/>
        <dbReference type="ChEBI" id="CHEBI:83833"/>
        <dbReference type="ChEBI" id="CHEBI:83834"/>
        <dbReference type="EC" id="5.2.1.8"/>
    </reaction>
</comment>
<dbReference type="Gene3D" id="3.30.70.1050">
    <property type="entry name" value="Trigger factor ribosome-binding domain"/>
    <property type="match status" value="1"/>
</dbReference>
<dbReference type="SUPFAM" id="SSF102735">
    <property type="entry name" value="Trigger factor ribosome-binding domain"/>
    <property type="match status" value="1"/>
</dbReference>
<evidence type="ECO:0000256" key="7">
    <source>
        <dbReference type="ARBA" id="ARBA00024849"/>
    </source>
</evidence>
<dbReference type="FunFam" id="3.30.70.1050:FF:000004">
    <property type="entry name" value="Trigger factor"/>
    <property type="match status" value="1"/>
</dbReference>
<proteinExistence type="inferred from homology"/>
<dbReference type="EMBL" id="JAMYWD010000011">
    <property type="protein sequence ID" value="KAJ4956063.1"/>
    <property type="molecule type" value="Genomic_DNA"/>
</dbReference>
<evidence type="ECO:0000256" key="4">
    <source>
        <dbReference type="ARBA" id="ARBA00023110"/>
    </source>
</evidence>
<keyword evidence="10" id="KW-1185">Reference proteome</keyword>
<evidence type="ECO:0000256" key="2">
    <source>
        <dbReference type="ARBA" id="ARBA00005464"/>
    </source>
</evidence>
<evidence type="ECO:0000256" key="1">
    <source>
        <dbReference type="ARBA" id="ARBA00000971"/>
    </source>
</evidence>